<dbReference type="RefSeq" id="WP_191284698.1">
    <property type="nucleotide sequence ID" value="NZ_BNCH01000001.1"/>
</dbReference>
<comment type="caution">
    <text evidence="2">The sequence shown here is derived from an EMBL/GenBank/DDBJ whole genome shotgun (WGS) entry which is preliminary data.</text>
</comment>
<evidence type="ECO:0000313" key="3">
    <source>
        <dbReference type="Proteomes" id="UP000609802"/>
    </source>
</evidence>
<name>A0ABQ3IMY1_9RHOB</name>
<dbReference type="InterPro" id="IPR015943">
    <property type="entry name" value="WD40/YVTN_repeat-like_dom_sf"/>
</dbReference>
<reference evidence="3" key="1">
    <citation type="journal article" date="2019" name="Int. J. Syst. Evol. Microbiol.">
        <title>The Global Catalogue of Microorganisms (GCM) 10K type strain sequencing project: providing services to taxonomists for standard genome sequencing and annotation.</title>
        <authorList>
            <consortium name="The Broad Institute Genomics Platform"/>
            <consortium name="The Broad Institute Genome Sequencing Center for Infectious Disease"/>
            <person name="Wu L."/>
            <person name="Ma J."/>
        </authorList>
    </citation>
    <scope>NUCLEOTIDE SEQUENCE [LARGE SCALE GENOMIC DNA]</scope>
    <source>
        <strain evidence="3">KCTC 42443</strain>
    </source>
</reference>
<organism evidence="2 3">
    <name type="scientific">Aliiroseovarius zhejiangensis</name>
    <dbReference type="NCBI Taxonomy" id="1632025"/>
    <lineage>
        <taxon>Bacteria</taxon>
        <taxon>Pseudomonadati</taxon>
        <taxon>Pseudomonadota</taxon>
        <taxon>Alphaproteobacteria</taxon>
        <taxon>Rhodobacterales</taxon>
        <taxon>Paracoccaceae</taxon>
        <taxon>Aliiroseovarius</taxon>
    </lineage>
</organism>
<dbReference type="InterPro" id="IPR018391">
    <property type="entry name" value="PQQ_b-propeller_rpt"/>
</dbReference>
<dbReference type="Proteomes" id="UP000609802">
    <property type="component" value="Unassembled WGS sequence"/>
</dbReference>
<accession>A0ABQ3IMY1</accession>
<feature type="domain" description="Pyrrolo-quinoline quinone repeat" evidence="1">
    <location>
        <begin position="133"/>
        <end position="365"/>
    </location>
</feature>
<dbReference type="InterPro" id="IPR011047">
    <property type="entry name" value="Quinoprotein_ADH-like_sf"/>
</dbReference>
<protein>
    <submittedName>
        <fullName evidence="2">Pyrrolo-quinoline quinone</fullName>
    </submittedName>
</protein>
<evidence type="ECO:0000313" key="2">
    <source>
        <dbReference type="EMBL" id="GHE86687.1"/>
    </source>
</evidence>
<evidence type="ECO:0000259" key="1">
    <source>
        <dbReference type="Pfam" id="PF13360"/>
    </source>
</evidence>
<dbReference type="PANTHER" id="PTHR34512">
    <property type="entry name" value="CELL SURFACE PROTEIN"/>
    <property type="match status" value="1"/>
</dbReference>
<keyword evidence="3" id="KW-1185">Reference proteome</keyword>
<dbReference type="SUPFAM" id="SSF50998">
    <property type="entry name" value="Quinoprotein alcohol dehydrogenase-like"/>
    <property type="match status" value="1"/>
</dbReference>
<dbReference type="PROSITE" id="PS51257">
    <property type="entry name" value="PROKAR_LIPOPROTEIN"/>
    <property type="match status" value="1"/>
</dbReference>
<dbReference type="SMART" id="SM00564">
    <property type="entry name" value="PQQ"/>
    <property type="match status" value="6"/>
</dbReference>
<dbReference type="EMBL" id="BNCH01000001">
    <property type="protein sequence ID" value="GHE86687.1"/>
    <property type="molecule type" value="Genomic_DNA"/>
</dbReference>
<sequence>MKFTHSAAFLISLSLVSACSQPEYILPGEREDLRSLNPQTMDAAELSEAAAAVEGPARADRAQPISLPATVNHASWTHLGGSLTHRVQHPALSPTPSLRFAASIGQGNDRKHRITAEPVVANGRVFTLDSRAQVVATSTSGATLWSRDLTPPSDKSDDASGGGLAYADGTVYVTSGFGLVSALDAATGRVKWQQKMDASGSGAPAVSGGLVYVVSRDNSAWAIETGTGRVKWRLSGTPSQDGIVGVSSPAVTDRLVLLPFASGEVVAALKKGGARTWSSLIAGERAGRGYSIVTDITGEPVVKDGVIYTGNPVGRTVAIDLSGNRLWTAKEGAVSPVWVTGGSVFLVSDEAQLVRLDAKTGERIWGVPLPYYTKAKTRKRKAIHANLGPVLAGGKLWVASSDGVMRGFNPVNGALVGQVAIPGGAATRPVVVNGTAYLVSRDGKLLALR</sequence>
<gene>
    <name evidence="2" type="ORF">GCM10016455_02920</name>
</gene>
<dbReference type="InterPro" id="IPR002372">
    <property type="entry name" value="PQQ_rpt_dom"/>
</dbReference>
<dbReference type="Pfam" id="PF13360">
    <property type="entry name" value="PQQ_2"/>
    <property type="match status" value="1"/>
</dbReference>
<dbReference type="PANTHER" id="PTHR34512:SF30">
    <property type="entry name" value="OUTER MEMBRANE PROTEIN ASSEMBLY FACTOR BAMB"/>
    <property type="match status" value="1"/>
</dbReference>
<dbReference type="Gene3D" id="2.130.10.10">
    <property type="entry name" value="YVTN repeat-like/Quinoprotein amine dehydrogenase"/>
    <property type="match status" value="1"/>
</dbReference>
<proteinExistence type="predicted"/>